<dbReference type="AlphaFoldDB" id="A0A5B7EV38"/>
<sequence>MKENESRLRRKCNVRSRENRSKAFDSLVLLLGEARHSSPAQRGDATGGARFPTPTRTPTPSIQSLRST</sequence>
<reference evidence="2 3" key="1">
    <citation type="submission" date="2019-05" db="EMBL/GenBank/DDBJ databases">
        <title>Another draft genome of Portunus trituberculatus and its Hox gene families provides insights of decapod evolution.</title>
        <authorList>
            <person name="Jeong J.-H."/>
            <person name="Song I."/>
            <person name="Kim S."/>
            <person name="Choi T."/>
            <person name="Kim D."/>
            <person name="Ryu S."/>
            <person name="Kim W."/>
        </authorList>
    </citation>
    <scope>NUCLEOTIDE SEQUENCE [LARGE SCALE GENOMIC DNA]</scope>
    <source>
        <tissue evidence="2">Muscle</tissue>
    </source>
</reference>
<evidence type="ECO:0000256" key="1">
    <source>
        <dbReference type="SAM" id="MobiDB-lite"/>
    </source>
</evidence>
<dbReference type="Proteomes" id="UP000324222">
    <property type="component" value="Unassembled WGS sequence"/>
</dbReference>
<accession>A0A5B7EV38</accession>
<organism evidence="2 3">
    <name type="scientific">Portunus trituberculatus</name>
    <name type="common">Swimming crab</name>
    <name type="synonym">Neptunus trituberculatus</name>
    <dbReference type="NCBI Taxonomy" id="210409"/>
    <lineage>
        <taxon>Eukaryota</taxon>
        <taxon>Metazoa</taxon>
        <taxon>Ecdysozoa</taxon>
        <taxon>Arthropoda</taxon>
        <taxon>Crustacea</taxon>
        <taxon>Multicrustacea</taxon>
        <taxon>Malacostraca</taxon>
        <taxon>Eumalacostraca</taxon>
        <taxon>Eucarida</taxon>
        <taxon>Decapoda</taxon>
        <taxon>Pleocyemata</taxon>
        <taxon>Brachyura</taxon>
        <taxon>Eubrachyura</taxon>
        <taxon>Portunoidea</taxon>
        <taxon>Portunidae</taxon>
        <taxon>Portuninae</taxon>
        <taxon>Portunus</taxon>
    </lineage>
</organism>
<comment type="caution">
    <text evidence="2">The sequence shown here is derived from an EMBL/GenBank/DDBJ whole genome shotgun (WGS) entry which is preliminary data.</text>
</comment>
<evidence type="ECO:0000313" key="2">
    <source>
        <dbReference type="EMBL" id="MPC38840.1"/>
    </source>
</evidence>
<feature type="region of interest" description="Disordered" evidence="1">
    <location>
        <begin position="35"/>
        <end position="68"/>
    </location>
</feature>
<evidence type="ECO:0000313" key="3">
    <source>
        <dbReference type="Proteomes" id="UP000324222"/>
    </source>
</evidence>
<proteinExistence type="predicted"/>
<protein>
    <submittedName>
        <fullName evidence="2">Uncharacterized protein</fullName>
    </submittedName>
</protein>
<name>A0A5B7EV38_PORTR</name>
<dbReference type="EMBL" id="VSRR010004186">
    <property type="protein sequence ID" value="MPC38840.1"/>
    <property type="molecule type" value="Genomic_DNA"/>
</dbReference>
<gene>
    <name evidence="2" type="ORF">E2C01_032356</name>
</gene>
<keyword evidence="3" id="KW-1185">Reference proteome</keyword>